<evidence type="ECO:0000256" key="1">
    <source>
        <dbReference type="SAM" id="MobiDB-lite"/>
    </source>
</evidence>
<keyword evidence="3" id="KW-1185">Reference proteome</keyword>
<feature type="compositionally biased region" description="Basic and acidic residues" evidence="1">
    <location>
        <begin position="104"/>
        <end position="122"/>
    </location>
</feature>
<feature type="compositionally biased region" description="Basic residues" evidence="1">
    <location>
        <begin position="193"/>
        <end position="206"/>
    </location>
</feature>
<feature type="compositionally biased region" description="Basic and acidic residues" evidence="1">
    <location>
        <begin position="373"/>
        <end position="383"/>
    </location>
</feature>
<gene>
    <name evidence="2" type="ORF">B0I35DRAFT_254058</name>
</gene>
<dbReference type="AlphaFoldDB" id="A0A8K0SPA5"/>
<feature type="compositionally biased region" description="Basic residues" evidence="1">
    <location>
        <begin position="174"/>
        <end position="185"/>
    </location>
</feature>
<protein>
    <recommendedName>
        <fullName evidence="4">Pre-mRNA-splicing factor 38B</fullName>
    </recommendedName>
</protein>
<feature type="compositionally biased region" description="Low complexity" evidence="1">
    <location>
        <begin position="257"/>
        <end position="267"/>
    </location>
</feature>
<comment type="caution">
    <text evidence="2">The sequence shown here is derived from an EMBL/GenBank/DDBJ whole genome shotgun (WGS) entry which is preliminary data.</text>
</comment>
<reference evidence="2" key="1">
    <citation type="journal article" date="2021" name="Nat. Commun.">
        <title>Genetic determinants of endophytism in the Arabidopsis root mycobiome.</title>
        <authorList>
            <person name="Mesny F."/>
            <person name="Miyauchi S."/>
            <person name="Thiergart T."/>
            <person name="Pickel B."/>
            <person name="Atanasova L."/>
            <person name="Karlsson M."/>
            <person name="Huettel B."/>
            <person name="Barry K.W."/>
            <person name="Haridas S."/>
            <person name="Chen C."/>
            <person name="Bauer D."/>
            <person name="Andreopoulos W."/>
            <person name="Pangilinan J."/>
            <person name="LaButti K."/>
            <person name="Riley R."/>
            <person name="Lipzen A."/>
            <person name="Clum A."/>
            <person name="Drula E."/>
            <person name="Henrissat B."/>
            <person name="Kohler A."/>
            <person name="Grigoriev I.V."/>
            <person name="Martin F.M."/>
            <person name="Hacquard S."/>
        </authorList>
    </citation>
    <scope>NUCLEOTIDE SEQUENCE</scope>
    <source>
        <strain evidence="2">MPI-CAGE-CH-0235</strain>
    </source>
</reference>
<sequence length="402" mass="46276">MSHDHILSDDYVAELLAKEATDCSLKYSAMGLEAFQSTKKYVILPCSPRAPIVTRRRPANKPKPNTLFLRHIIRDTDAHNKALLAKEAAESKARLEDLEQGVGGRKDRESTHSSRDIRKRQLGDIQAILGGQRRRRDGDNERKSGERHAKRLDGAESQSRRSSRRDPDDDREHGSRHRHHRHRSRERGSPSRDKRHRRDDHRSSRRRDRDDSRDSSPREHRHRHRRRDRSASPRPRRRSSSPGHRKRSHRERSPHGPAKSPNPASSSARHDSDPLDDFIGPAPPPRHRGRGAPGGAMGIDYRFSESYDPTTDVQMDGDGEGWEDAVEAFRDRQKLKQNQETRMKEAGFAVDQIERMKRGGREMTEEDVTWSKAGEKREWDRGKSQSPKGIFGELDDFDDTIT</sequence>
<feature type="region of interest" description="Disordered" evidence="1">
    <location>
        <begin position="91"/>
        <end position="319"/>
    </location>
</feature>
<feature type="compositionally biased region" description="Acidic residues" evidence="1">
    <location>
        <begin position="393"/>
        <end position="402"/>
    </location>
</feature>
<dbReference type="OrthoDB" id="2431475at2759"/>
<proteinExistence type="predicted"/>
<dbReference type="Proteomes" id="UP000813444">
    <property type="component" value="Unassembled WGS sequence"/>
</dbReference>
<dbReference type="PANTHER" id="PTHR40132:SF1">
    <property type="entry name" value="PRE-MRNA-SPLICING FACTOR 38B"/>
    <property type="match status" value="1"/>
</dbReference>
<evidence type="ECO:0000313" key="3">
    <source>
        <dbReference type="Proteomes" id="UP000813444"/>
    </source>
</evidence>
<evidence type="ECO:0008006" key="4">
    <source>
        <dbReference type="Google" id="ProtNLM"/>
    </source>
</evidence>
<evidence type="ECO:0000313" key="2">
    <source>
        <dbReference type="EMBL" id="KAH7316460.1"/>
    </source>
</evidence>
<accession>A0A8K0SPA5</accession>
<dbReference type="PANTHER" id="PTHR40132">
    <property type="entry name" value="PRE-MRNA-SPLICING FACTOR 38B"/>
    <property type="match status" value="1"/>
</dbReference>
<feature type="compositionally biased region" description="Basic residues" evidence="1">
    <location>
        <begin position="219"/>
        <end position="252"/>
    </location>
</feature>
<feature type="compositionally biased region" description="Basic and acidic residues" evidence="1">
    <location>
        <begin position="136"/>
        <end position="154"/>
    </location>
</feature>
<organism evidence="2 3">
    <name type="scientific">Stachybotrys elegans</name>
    <dbReference type="NCBI Taxonomy" id="80388"/>
    <lineage>
        <taxon>Eukaryota</taxon>
        <taxon>Fungi</taxon>
        <taxon>Dikarya</taxon>
        <taxon>Ascomycota</taxon>
        <taxon>Pezizomycotina</taxon>
        <taxon>Sordariomycetes</taxon>
        <taxon>Hypocreomycetidae</taxon>
        <taxon>Hypocreales</taxon>
        <taxon>Stachybotryaceae</taxon>
        <taxon>Stachybotrys</taxon>
    </lineage>
</organism>
<feature type="compositionally biased region" description="Basic and acidic residues" evidence="1">
    <location>
        <begin position="207"/>
        <end position="218"/>
    </location>
</feature>
<dbReference type="EMBL" id="JAGPNK010000008">
    <property type="protein sequence ID" value="KAH7316460.1"/>
    <property type="molecule type" value="Genomic_DNA"/>
</dbReference>
<feature type="compositionally biased region" description="Basic and acidic residues" evidence="1">
    <location>
        <begin position="354"/>
        <end position="363"/>
    </location>
</feature>
<feature type="compositionally biased region" description="Basic and acidic residues" evidence="1">
    <location>
        <begin position="164"/>
        <end position="173"/>
    </location>
</feature>
<name>A0A8K0SPA5_9HYPO</name>
<feature type="region of interest" description="Disordered" evidence="1">
    <location>
        <begin position="354"/>
        <end position="402"/>
    </location>
</feature>